<protein>
    <recommendedName>
        <fullName evidence="2">thioredoxin-dependent peroxiredoxin</fullName>
        <ecNumber evidence="2">1.11.1.24</ecNumber>
    </recommendedName>
    <alternativeName>
        <fullName evidence="8">Thioredoxin peroxidase</fullName>
    </alternativeName>
</protein>
<feature type="domain" description="Thioredoxin" evidence="12">
    <location>
        <begin position="24"/>
        <end position="176"/>
    </location>
</feature>
<dbReference type="CDD" id="cd03017">
    <property type="entry name" value="PRX_BCP"/>
    <property type="match status" value="1"/>
</dbReference>
<evidence type="ECO:0000313" key="14">
    <source>
        <dbReference type="Proteomes" id="UP000661918"/>
    </source>
</evidence>
<evidence type="ECO:0000256" key="9">
    <source>
        <dbReference type="ARBA" id="ARBA00038489"/>
    </source>
</evidence>
<keyword evidence="5" id="KW-0560">Oxidoreductase</keyword>
<dbReference type="InterPro" id="IPR050924">
    <property type="entry name" value="Peroxiredoxin_BCP/PrxQ"/>
</dbReference>
<dbReference type="InterPro" id="IPR000866">
    <property type="entry name" value="AhpC/TSA"/>
</dbReference>
<dbReference type="Proteomes" id="UP000661918">
    <property type="component" value="Unassembled WGS sequence"/>
</dbReference>
<keyword evidence="3" id="KW-0575">Peroxidase</keyword>
<keyword evidence="6" id="KW-1015">Disulfide bond</keyword>
<evidence type="ECO:0000256" key="10">
    <source>
        <dbReference type="ARBA" id="ARBA00049091"/>
    </source>
</evidence>
<dbReference type="Gene3D" id="3.40.30.10">
    <property type="entry name" value="Glutaredoxin"/>
    <property type="match status" value="1"/>
</dbReference>
<proteinExistence type="inferred from homology"/>
<comment type="catalytic activity">
    <reaction evidence="10">
        <text>a hydroperoxide + [thioredoxin]-dithiol = an alcohol + [thioredoxin]-disulfide + H2O</text>
        <dbReference type="Rhea" id="RHEA:62620"/>
        <dbReference type="Rhea" id="RHEA-COMP:10698"/>
        <dbReference type="Rhea" id="RHEA-COMP:10700"/>
        <dbReference type="ChEBI" id="CHEBI:15377"/>
        <dbReference type="ChEBI" id="CHEBI:29950"/>
        <dbReference type="ChEBI" id="CHEBI:30879"/>
        <dbReference type="ChEBI" id="CHEBI:35924"/>
        <dbReference type="ChEBI" id="CHEBI:50058"/>
        <dbReference type="EC" id="1.11.1.24"/>
    </reaction>
</comment>
<evidence type="ECO:0000256" key="4">
    <source>
        <dbReference type="ARBA" id="ARBA00022862"/>
    </source>
</evidence>
<dbReference type="SUPFAM" id="SSF52833">
    <property type="entry name" value="Thioredoxin-like"/>
    <property type="match status" value="1"/>
</dbReference>
<dbReference type="InterPro" id="IPR013766">
    <property type="entry name" value="Thioredoxin_domain"/>
</dbReference>
<dbReference type="EC" id="1.11.1.24" evidence="2"/>
<name>A0ABQ2GR24_9DEIO</name>
<feature type="region of interest" description="Disordered" evidence="11">
    <location>
        <begin position="1"/>
        <end position="30"/>
    </location>
</feature>
<evidence type="ECO:0000256" key="7">
    <source>
        <dbReference type="ARBA" id="ARBA00023284"/>
    </source>
</evidence>
<evidence type="ECO:0000256" key="6">
    <source>
        <dbReference type="ARBA" id="ARBA00023157"/>
    </source>
</evidence>
<dbReference type="EMBL" id="BMOM01000011">
    <property type="protein sequence ID" value="GGM08902.1"/>
    <property type="molecule type" value="Genomic_DNA"/>
</dbReference>
<keyword evidence="4" id="KW-0049">Antioxidant</keyword>
<dbReference type="RefSeq" id="WP_188903327.1">
    <property type="nucleotide sequence ID" value="NZ_BMOM01000011.1"/>
</dbReference>
<gene>
    <name evidence="13" type="ORF">GCM10010841_16630</name>
</gene>
<evidence type="ECO:0000256" key="3">
    <source>
        <dbReference type="ARBA" id="ARBA00022559"/>
    </source>
</evidence>
<accession>A0ABQ2GR24</accession>
<evidence type="ECO:0000256" key="8">
    <source>
        <dbReference type="ARBA" id="ARBA00032824"/>
    </source>
</evidence>
<evidence type="ECO:0000259" key="12">
    <source>
        <dbReference type="PROSITE" id="PS51352"/>
    </source>
</evidence>
<dbReference type="InterPro" id="IPR036249">
    <property type="entry name" value="Thioredoxin-like_sf"/>
</dbReference>
<dbReference type="PANTHER" id="PTHR42801">
    <property type="entry name" value="THIOREDOXIN-DEPENDENT PEROXIDE REDUCTASE"/>
    <property type="match status" value="1"/>
</dbReference>
<reference evidence="14" key="1">
    <citation type="journal article" date="2019" name="Int. J. Syst. Evol. Microbiol.">
        <title>The Global Catalogue of Microorganisms (GCM) 10K type strain sequencing project: providing services to taxonomists for standard genome sequencing and annotation.</title>
        <authorList>
            <consortium name="The Broad Institute Genomics Platform"/>
            <consortium name="The Broad Institute Genome Sequencing Center for Infectious Disease"/>
            <person name="Wu L."/>
            <person name="Ma J."/>
        </authorList>
    </citation>
    <scope>NUCLEOTIDE SEQUENCE [LARGE SCALE GENOMIC DNA]</scope>
    <source>
        <strain evidence="14">JCM 15443</strain>
    </source>
</reference>
<organism evidence="13 14">
    <name type="scientific">Deinococcus aerophilus</name>
    <dbReference type="NCBI Taxonomy" id="522488"/>
    <lineage>
        <taxon>Bacteria</taxon>
        <taxon>Thermotogati</taxon>
        <taxon>Deinococcota</taxon>
        <taxon>Deinococci</taxon>
        <taxon>Deinococcales</taxon>
        <taxon>Deinococcaceae</taxon>
        <taxon>Deinococcus</taxon>
    </lineage>
</organism>
<sequence>MSEAADLSAAQTPLAQTPAQNAAPQAGQPFPDFALADATGQTHRLNDYAGRYLVLYVYPKDDTPGCTKEACDFRDSAPLRALGAAIVGVSADDAGSHARFAEKHSLPFPLLSDPEAGYLKSVGSYGPKNLYGKVTEGIKRQTFLIGPDGALVKSWLAVSVDGHADAVAAAIEKDQAGRERGQRD</sequence>
<comment type="function">
    <text evidence="1">Thiol-specific peroxidase that catalyzes the reduction of hydrogen peroxide and organic hydroperoxides to water and alcohols, respectively. Plays a role in cell protection against oxidative stress by detoxifying peroxides and as sensor of hydrogen peroxide-mediated signaling events.</text>
</comment>
<dbReference type="PANTHER" id="PTHR42801:SF4">
    <property type="entry name" value="AHPC_TSA FAMILY PROTEIN"/>
    <property type="match status" value="1"/>
</dbReference>
<keyword evidence="14" id="KW-1185">Reference proteome</keyword>
<evidence type="ECO:0000313" key="13">
    <source>
        <dbReference type="EMBL" id="GGM08902.1"/>
    </source>
</evidence>
<feature type="compositionally biased region" description="Low complexity" evidence="11">
    <location>
        <begin position="9"/>
        <end position="30"/>
    </location>
</feature>
<dbReference type="PROSITE" id="PS51352">
    <property type="entry name" value="THIOREDOXIN_2"/>
    <property type="match status" value="1"/>
</dbReference>
<evidence type="ECO:0000256" key="1">
    <source>
        <dbReference type="ARBA" id="ARBA00003330"/>
    </source>
</evidence>
<comment type="similarity">
    <text evidence="9">Belongs to the peroxiredoxin family. BCP/PrxQ subfamily.</text>
</comment>
<dbReference type="Pfam" id="PF00578">
    <property type="entry name" value="AhpC-TSA"/>
    <property type="match status" value="1"/>
</dbReference>
<evidence type="ECO:0000256" key="2">
    <source>
        <dbReference type="ARBA" id="ARBA00013017"/>
    </source>
</evidence>
<evidence type="ECO:0000256" key="5">
    <source>
        <dbReference type="ARBA" id="ARBA00023002"/>
    </source>
</evidence>
<comment type="caution">
    <text evidence="13">The sequence shown here is derived from an EMBL/GenBank/DDBJ whole genome shotgun (WGS) entry which is preliminary data.</text>
</comment>
<evidence type="ECO:0000256" key="11">
    <source>
        <dbReference type="SAM" id="MobiDB-lite"/>
    </source>
</evidence>
<keyword evidence="7" id="KW-0676">Redox-active center</keyword>